<dbReference type="AlphaFoldDB" id="A0A937A849"/>
<dbReference type="PANTHER" id="PTHR42839:SF2">
    <property type="entry name" value="ISOCHORISMATE SYNTHASE ENTC"/>
    <property type="match status" value="1"/>
</dbReference>
<dbReference type="RefSeq" id="WP_201920299.1">
    <property type="nucleotide sequence ID" value="NZ_JAERQG010000002.1"/>
</dbReference>
<dbReference type="PANTHER" id="PTHR42839">
    <property type="entry name" value="ISOCHORISMATE SYNTHASE ENTC"/>
    <property type="match status" value="1"/>
</dbReference>
<dbReference type="SUPFAM" id="SSF56322">
    <property type="entry name" value="ADC synthase"/>
    <property type="match status" value="1"/>
</dbReference>
<protein>
    <submittedName>
        <fullName evidence="2">Chorismate-binding protein</fullName>
    </submittedName>
</protein>
<gene>
    <name evidence="2" type="ORF">JKP34_09660</name>
</gene>
<dbReference type="InterPro" id="IPR005801">
    <property type="entry name" value="ADC_synthase"/>
</dbReference>
<dbReference type="Proteomes" id="UP000642920">
    <property type="component" value="Unassembled WGS sequence"/>
</dbReference>
<organism evidence="2 3">
    <name type="scientific">Marivirga atlantica</name>
    <dbReference type="NCBI Taxonomy" id="1548457"/>
    <lineage>
        <taxon>Bacteria</taxon>
        <taxon>Pseudomonadati</taxon>
        <taxon>Bacteroidota</taxon>
        <taxon>Cytophagia</taxon>
        <taxon>Cytophagales</taxon>
        <taxon>Marivirgaceae</taxon>
        <taxon>Marivirga</taxon>
    </lineage>
</organism>
<evidence type="ECO:0000313" key="3">
    <source>
        <dbReference type="Proteomes" id="UP000642920"/>
    </source>
</evidence>
<accession>A0A937A849</accession>
<evidence type="ECO:0000259" key="1">
    <source>
        <dbReference type="Pfam" id="PF00425"/>
    </source>
</evidence>
<sequence>MENRIQETSTIKKLTAAEWVNKLIQFTQSVGGACAVWKLPNDNTINLLADLKGGDQLSELELDELSEGFLMAPFDVSEAHYLHFKPDLQATINMPEFADSNDTIEIEWNAENEVNVEKFRSFIKQQKTSVKLKPLTSNVSSTTKEAYVNNVEKGVEAIKAEQFYKVVPSKIKVIESQKTPNIGQAYLNTANKYPNAFVSLTVSPDSGIWLGATPEILIEDVHNGHFKTVALAGTQRKTERPIAETAWTQKEIEEQAYVSRYIINCFKKIRLREYEEIGPKTIEAGHLLHLKTTYKVDKQAVNFPELASVMLKLLHPTSAVCGMPKDAALQFINETEAHERSYFSGFLGPIHKAGKTNLFVNLRCCQFFEGAVAFYAGAGITEDSNPEKEWEETEMKCDVLASVIL</sequence>
<name>A0A937A849_9BACT</name>
<dbReference type="InterPro" id="IPR015890">
    <property type="entry name" value="Chorismate_C"/>
</dbReference>
<dbReference type="Gene3D" id="3.60.120.10">
    <property type="entry name" value="Anthranilate synthase"/>
    <property type="match status" value="1"/>
</dbReference>
<proteinExistence type="predicted"/>
<dbReference type="PROSITE" id="PS51257">
    <property type="entry name" value="PROKAR_LIPOPROTEIN"/>
    <property type="match status" value="1"/>
</dbReference>
<dbReference type="EMBL" id="JAERQG010000002">
    <property type="protein sequence ID" value="MBL0765517.1"/>
    <property type="molecule type" value="Genomic_DNA"/>
</dbReference>
<reference evidence="2" key="1">
    <citation type="submission" date="2021-01" db="EMBL/GenBank/DDBJ databases">
        <title>Marivirga sp. nov., isolated from intertidal surface sediments.</title>
        <authorList>
            <person name="Zhang M."/>
        </authorList>
    </citation>
    <scope>NUCLEOTIDE SEQUENCE</scope>
    <source>
        <strain evidence="2">SM1354</strain>
    </source>
</reference>
<keyword evidence="3" id="KW-1185">Reference proteome</keyword>
<feature type="domain" description="Chorismate-utilising enzyme C-terminal" evidence="1">
    <location>
        <begin position="144"/>
        <end position="396"/>
    </location>
</feature>
<dbReference type="Pfam" id="PF00425">
    <property type="entry name" value="Chorismate_bind"/>
    <property type="match status" value="1"/>
</dbReference>
<evidence type="ECO:0000313" key="2">
    <source>
        <dbReference type="EMBL" id="MBL0765517.1"/>
    </source>
</evidence>
<comment type="caution">
    <text evidence="2">The sequence shown here is derived from an EMBL/GenBank/DDBJ whole genome shotgun (WGS) entry which is preliminary data.</text>
</comment>